<protein>
    <submittedName>
        <fullName evidence="1">(thale cress) hypothetical protein</fullName>
    </submittedName>
</protein>
<dbReference type="EMBL" id="LR881470">
    <property type="protein sequence ID" value="CAD5334360.1"/>
    <property type="molecule type" value="Genomic_DNA"/>
</dbReference>
<evidence type="ECO:0000313" key="2">
    <source>
        <dbReference type="Proteomes" id="UP000516314"/>
    </source>
</evidence>
<sequence>MDRHMKAMYRLLDLGLKDEVRHIKIWGSRDIGKTEFAKYLYEEILHNFDTHVMLKAPQRISRFEEVRLAEYVCLRLEKARTLSKTSKDTASREQDHYNHPKLAVQFDFPFTVSI</sequence>
<evidence type="ECO:0000313" key="1">
    <source>
        <dbReference type="EMBL" id="CAD5334360.1"/>
    </source>
</evidence>
<dbReference type="Proteomes" id="UP000516314">
    <property type="component" value="Chromosome 5"/>
</dbReference>
<name>A0A7G2FL92_ARATH</name>
<proteinExistence type="predicted"/>
<reference evidence="1 2" key="1">
    <citation type="submission" date="2020-09" db="EMBL/GenBank/DDBJ databases">
        <authorList>
            <person name="Ashkenazy H."/>
        </authorList>
    </citation>
    <scope>NUCLEOTIDE SEQUENCE [LARGE SCALE GENOMIC DNA]</scope>
    <source>
        <strain evidence="2">cv. Cdm-0</strain>
    </source>
</reference>
<dbReference type="InterPro" id="IPR027417">
    <property type="entry name" value="P-loop_NTPase"/>
</dbReference>
<gene>
    <name evidence="1" type="ORF">AT9943_LOCUS21667</name>
</gene>
<dbReference type="Gene3D" id="3.40.50.300">
    <property type="entry name" value="P-loop containing nucleotide triphosphate hydrolases"/>
    <property type="match status" value="1"/>
</dbReference>
<dbReference type="AlphaFoldDB" id="A0A7G2FL92"/>
<dbReference type="SUPFAM" id="SSF52540">
    <property type="entry name" value="P-loop containing nucleoside triphosphate hydrolases"/>
    <property type="match status" value="1"/>
</dbReference>
<organism evidence="1 2">
    <name type="scientific">Arabidopsis thaliana</name>
    <name type="common">Mouse-ear cress</name>
    <dbReference type="NCBI Taxonomy" id="3702"/>
    <lineage>
        <taxon>Eukaryota</taxon>
        <taxon>Viridiplantae</taxon>
        <taxon>Streptophyta</taxon>
        <taxon>Embryophyta</taxon>
        <taxon>Tracheophyta</taxon>
        <taxon>Spermatophyta</taxon>
        <taxon>Magnoliopsida</taxon>
        <taxon>eudicotyledons</taxon>
        <taxon>Gunneridae</taxon>
        <taxon>Pentapetalae</taxon>
        <taxon>rosids</taxon>
        <taxon>malvids</taxon>
        <taxon>Brassicales</taxon>
        <taxon>Brassicaceae</taxon>
        <taxon>Camelineae</taxon>
        <taxon>Arabidopsis</taxon>
    </lineage>
</organism>
<accession>A0A7G2FL92</accession>